<dbReference type="EMBL" id="BAAASD010000001">
    <property type="protein sequence ID" value="GAA2326023.1"/>
    <property type="molecule type" value="Genomic_DNA"/>
</dbReference>
<reference evidence="2 3" key="1">
    <citation type="journal article" date="2019" name="Int. J. Syst. Evol. Microbiol.">
        <title>The Global Catalogue of Microorganisms (GCM) 10K type strain sequencing project: providing services to taxonomists for standard genome sequencing and annotation.</title>
        <authorList>
            <consortium name="The Broad Institute Genomics Platform"/>
            <consortium name="The Broad Institute Genome Sequencing Center for Infectious Disease"/>
            <person name="Wu L."/>
            <person name="Ma J."/>
        </authorList>
    </citation>
    <scope>NUCLEOTIDE SEQUENCE [LARGE SCALE GENOMIC DNA]</scope>
    <source>
        <strain evidence="2 3">JCM 4316</strain>
    </source>
</reference>
<evidence type="ECO:0000313" key="2">
    <source>
        <dbReference type="EMBL" id="GAA2326023.1"/>
    </source>
</evidence>
<name>A0ABN3FAR3_9ACTN</name>
<gene>
    <name evidence="2" type="ORF">GCM10010246_04300</name>
</gene>
<comment type="caution">
    <text evidence="2">The sequence shown here is derived from an EMBL/GenBank/DDBJ whole genome shotgun (WGS) entry which is preliminary data.</text>
</comment>
<feature type="transmembrane region" description="Helical" evidence="1">
    <location>
        <begin position="50"/>
        <end position="69"/>
    </location>
</feature>
<organism evidence="2 3">
    <name type="scientific">Streptomyces cuspidosporus</name>
    <dbReference type="NCBI Taxonomy" id="66882"/>
    <lineage>
        <taxon>Bacteria</taxon>
        <taxon>Bacillati</taxon>
        <taxon>Actinomycetota</taxon>
        <taxon>Actinomycetes</taxon>
        <taxon>Kitasatosporales</taxon>
        <taxon>Streptomycetaceae</taxon>
        <taxon>Streptomyces</taxon>
    </lineage>
</organism>
<accession>A0ABN3FAR3</accession>
<evidence type="ECO:0000256" key="1">
    <source>
        <dbReference type="SAM" id="Phobius"/>
    </source>
</evidence>
<evidence type="ECO:0008006" key="4">
    <source>
        <dbReference type="Google" id="ProtNLM"/>
    </source>
</evidence>
<keyword evidence="3" id="KW-1185">Reference proteome</keyword>
<sequence length="569" mass="61525">MVRACTSIVCTWFVWSLIYYGYLGFGWYVPLEYVLDNLTDVSKSRWIVRVYEVLLLGLVAMFFGWLGGWRQVWRRYAAPALKRLWDDPAPEQLGPASPGGPALWSELRAAGAHAAADRLVSDARSGSMNDVDFVRIAHVWAMVRIGRMPMADFTDTVLRLGAAAWTHPSGARDLPQRTAAHDLMTGQVRIGTVVQGPGDTPARGGFGLALSPAELGTSALAIGPSRSGKTSQLVRPVTEALCLQALARTATIITVGTGTEPAVPDDAFDIIIRLGDPRSLRDFDIYGGTHDSQQAASILAEALVGDLTSTVGPIAHSVPRAATALAELLGPFRAVHHRFPQVPELQELLSGNQDAIDSLRNALEAAGQDAYLRVLDKSSRETNAGEIIRALLRDRIAILEPLLAPRTHARPFLLGAALQEPQRIRIDLPTSGLAEASDVAARLVLAQFNIYAATRPDQTAFAFLVLDVAARAITTGSLHGVQRLRSAHAGVLLTLQLLDDIAESLHFPLLETVGCLVCWPGLSPRDTQRINDKRPNPYLTSSTPSDLSLVSMPSDHKNMAAPFLARLHS</sequence>
<keyword evidence="1" id="KW-1133">Transmembrane helix</keyword>
<protein>
    <recommendedName>
        <fullName evidence="4">ATP-binding protein</fullName>
    </recommendedName>
</protein>
<proteinExistence type="predicted"/>
<keyword evidence="1" id="KW-0812">Transmembrane</keyword>
<feature type="transmembrane region" description="Helical" evidence="1">
    <location>
        <begin position="12"/>
        <end position="30"/>
    </location>
</feature>
<keyword evidence="1" id="KW-0472">Membrane</keyword>
<evidence type="ECO:0000313" key="3">
    <source>
        <dbReference type="Proteomes" id="UP001500253"/>
    </source>
</evidence>
<dbReference type="Proteomes" id="UP001500253">
    <property type="component" value="Unassembled WGS sequence"/>
</dbReference>